<dbReference type="InterPro" id="IPR000524">
    <property type="entry name" value="Tscrpt_reg_HTH_GntR"/>
</dbReference>
<accession>A0A437JA18</accession>
<keyword evidence="6" id="KW-1185">Reference proteome</keyword>
<dbReference type="InterPro" id="IPR012318">
    <property type="entry name" value="HTH_CRP"/>
</dbReference>
<dbReference type="InterPro" id="IPR011711">
    <property type="entry name" value="GntR_C"/>
</dbReference>
<dbReference type="Pfam" id="PF00392">
    <property type="entry name" value="GntR"/>
    <property type="match status" value="1"/>
</dbReference>
<dbReference type="SUPFAM" id="SSF48008">
    <property type="entry name" value="GntR ligand-binding domain-like"/>
    <property type="match status" value="1"/>
</dbReference>
<dbReference type="Gene3D" id="1.20.120.530">
    <property type="entry name" value="GntR ligand-binding domain-like"/>
    <property type="match status" value="1"/>
</dbReference>
<dbReference type="AlphaFoldDB" id="A0A437JA18"/>
<sequence length="245" mass="27190">MSWSATPHGPPVELGKAQEAYNHLREAILTFELRGGQPVSERMLGDEVGSSRTSVRAALARLEADGLIRRRGRSYEVTSIDPQEIGQAHELLLAIEPAALLLAQDDGLREKLDAMQGIVDRVVADPALETYSQAVLDYHSALVRLSGNDFFARASDDAQTRLVRAAWLTRWLDPAARLDWAPQNKIIKLMRRNERKEAAKILSKLLRDSQRHMTSLVIQYRQGLLAHGVAVDKVRSRAAAANDGQ</sequence>
<dbReference type="Pfam" id="PF07729">
    <property type="entry name" value="FCD"/>
    <property type="match status" value="1"/>
</dbReference>
<name>A0A437JA18_9SPHN</name>
<dbReference type="SUPFAM" id="SSF46785">
    <property type="entry name" value="Winged helix' DNA-binding domain"/>
    <property type="match status" value="1"/>
</dbReference>
<evidence type="ECO:0000313" key="5">
    <source>
        <dbReference type="EMBL" id="RVT42356.1"/>
    </source>
</evidence>
<feature type="domain" description="HTH gntR-type" evidence="4">
    <location>
        <begin position="14"/>
        <end position="80"/>
    </location>
</feature>
<dbReference type="GO" id="GO:0003677">
    <property type="term" value="F:DNA binding"/>
    <property type="evidence" value="ECO:0007669"/>
    <property type="project" value="UniProtKB-KW"/>
</dbReference>
<keyword evidence="1" id="KW-0805">Transcription regulation</keyword>
<evidence type="ECO:0000313" key="6">
    <source>
        <dbReference type="Proteomes" id="UP000282977"/>
    </source>
</evidence>
<evidence type="ECO:0000259" key="4">
    <source>
        <dbReference type="PROSITE" id="PS50949"/>
    </source>
</evidence>
<dbReference type="RefSeq" id="WP_127690532.1">
    <property type="nucleotide sequence ID" value="NZ_RZUL01000002.1"/>
</dbReference>
<dbReference type="PROSITE" id="PS50949">
    <property type="entry name" value="HTH_GNTR"/>
    <property type="match status" value="1"/>
</dbReference>
<dbReference type="SMART" id="SM00345">
    <property type="entry name" value="HTH_GNTR"/>
    <property type="match status" value="1"/>
</dbReference>
<dbReference type="OrthoDB" id="9812290at2"/>
<dbReference type="SMART" id="SM00419">
    <property type="entry name" value="HTH_CRP"/>
    <property type="match status" value="1"/>
</dbReference>
<dbReference type="GO" id="GO:0003700">
    <property type="term" value="F:DNA-binding transcription factor activity"/>
    <property type="evidence" value="ECO:0007669"/>
    <property type="project" value="InterPro"/>
</dbReference>
<dbReference type="PANTHER" id="PTHR43537">
    <property type="entry name" value="TRANSCRIPTIONAL REGULATOR, GNTR FAMILY"/>
    <property type="match status" value="1"/>
</dbReference>
<dbReference type="Gene3D" id="1.10.10.10">
    <property type="entry name" value="Winged helix-like DNA-binding domain superfamily/Winged helix DNA-binding domain"/>
    <property type="match status" value="1"/>
</dbReference>
<keyword evidence="2" id="KW-0238">DNA-binding</keyword>
<protein>
    <submittedName>
        <fullName evidence="5">GntR family transcriptional regulator</fullName>
    </submittedName>
</protein>
<dbReference type="InterPro" id="IPR036388">
    <property type="entry name" value="WH-like_DNA-bd_sf"/>
</dbReference>
<keyword evidence="3" id="KW-0804">Transcription</keyword>
<evidence type="ECO:0000256" key="1">
    <source>
        <dbReference type="ARBA" id="ARBA00023015"/>
    </source>
</evidence>
<proteinExistence type="predicted"/>
<dbReference type="PANTHER" id="PTHR43537:SF24">
    <property type="entry name" value="GLUCONATE OPERON TRANSCRIPTIONAL REPRESSOR"/>
    <property type="match status" value="1"/>
</dbReference>
<dbReference type="InterPro" id="IPR036390">
    <property type="entry name" value="WH_DNA-bd_sf"/>
</dbReference>
<organism evidence="5 6">
    <name type="scientific">Sphingobium algorifonticola</name>
    <dbReference type="NCBI Taxonomy" id="2008318"/>
    <lineage>
        <taxon>Bacteria</taxon>
        <taxon>Pseudomonadati</taxon>
        <taxon>Pseudomonadota</taxon>
        <taxon>Alphaproteobacteria</taxon>
        <taxon>Sphingomonadales</taxon>
        <taxon>Sphingomonadaceae</taxon>
        <taxon>Sphingobium</taxon>
    </lineage>
</organism>
<evidence type="ECO:0000256" key="2">
    <source>
        <dbReference type="ARBA" id="ARBA00023125"/>
    </source>
</evidence>
<reference evidence="5 6" key="1">
    <citation type="submission" date="2019-01" db="EMBL/GenBank/DDBJ databases">
        <authorList>
            <person name="Chen W.-M."/>
        </authorList>
    </citation>
    <scope>NUCLEOTIDE SEQUENCE [LARGE SCALE GENOMIC DNA]</scope>
    <source>
        <strain evidence="5 6">TLA-22</strain>
    </source>
</reference>
<comment type="caution">
    <text evidence="5">The sequence shown here is derived from an EMBL/GenBank/DDBJ whole genome shotgun (WGS) entry which is preliminary data.</text>
</comment>
<dbReference type="InterPro" id="IPR008920">
    <property type="entry name" value="TF_FadR/GntR_C"/>
</dbReference>
<dbReference type="EMBL" id="RZUL01000002">
    <property type="protein sequence ID" value="RVT42356.1"/>
    <property type="molecule type" value="Genomic_DNA"/>
</dbReference>
<dbReference type="SMART" id="SM00895">
    <property type="entry name" value="FCD"/>
    <property type="match status" value="1"/>
</dbReference>
<gene>
    <name evidence="5" type="ORF">ENE74_09185</name>
</gene>
<dbReference type="Proteomes" id="UP000282977">
    <property type="component" value="Unassembled WGS sequence"/>
</dbReference>
<dbReference type="PRINTS" id="PR00035">
    <property type="entry name" value="HTHGNTR"/>
</dbReference>
<evidence type="ECO:0000256" key="3">
    <source>
        <dbReference type="ARBA" id="ARBA00023163"/>
    </source>
</evidence>